<dbReference type="GeneID" id="81596767"/>
<reference evidence="2" key="1">
    <citation type="submission" date="2022-12" db="EMBL/GenBank/DDBJ databases">
        <authorList>
            <person name="Petersen C."/>
        </authorList>
    </citation>
    <scope>NUCLEOTIDE SEQUENCE</scope>
    <source>
        <strain evidence="2">IBT 16125</strain>
    </source>
</reference>
<dbReference type="Proteomes" id="UP001213681">
    <property type="component" value="Unassembled WGS sequence"/>
</dbReference>
<keyword evidence="3" id="KW-1185">Reference proteome</keyword>
<organism evidence="2 3">
    <name type="scientific">Penicillium daleae</name>
    <dbReference type="NCBI Taxonomy" id="63821"/>
    <lineage>
        <taxon>Eukaryota</taxon>
        <taxon>Fungi</taxon>
        <taxon>Dikarya</taxon>
        <taxon>Ascomycota</taxon>
        <taxon>Pezizomycotina</taxon>
        <taxon>Eurotiomycetes</taxon>
        <taxon>Eurotiomycetidae</taxon>
        <taxon>Eurotiales</taxon>
        <taxon>Aspergillaceae</taxon>
        <taxon>Penicillium</taxon>
    </lineage>
</organism>
<proteinExistence type="predicted"/>
<sequence length="499" mass="57345">MAHIPVEILLQIIQAAVDTIPIPDLSRTGLFSNEITTLLLQSPRLEDDGFGFAHESRHAQGRRYKKWWTKFPTQWKRQYLHQKVQQHPTNRCIFTTSIHELLAIPHAPRTKDQEHILIDKLIDAWLCGRFRPFRDVYDHRRFTWQAKPWISAERTMDVALATSAIIRGDCAELKSLIDRHYDPNYGSLVFLWGTTERFGWIRLLEVAGAKGSPEAIQFLLANDSKGKFENWCRLNGMFELAAKLGNMGAVKGWIDYFKRMNEDLEARLSAAVMTAVRVRRPDVVEFIEEESGIQFDKSHVLFDMFMDGVVRMRMSQVQYYLNWGGFDINMQTERFRYGPVNGAIYRCKGVPDLQLVAFLLEHGADPNRFNPTAKLTPLQIAVQTRNVALAKLLIEYGADINASLWFQRRKSTISLLQVAVDGRSVPMVRFLIENGLDREYMYKGRTVEVRGDTVEGDNSQLRFQRKMQDGSKPVVDETGYVVFLGDKAEKHRTVVGSQA</sequence>
<dbReference type="AlphaFoldDB" id="A0AAD6G6I8"/>
<dbReference type="PROSITE" id="PS50297">
    <property type="entry name" value="ANK_REP_REGION"/>
    <property type="match status" value="1"/>
</dbReference>
<dbReference type="PANTHER" id="PTHR46224">
    <property type="entry name" value="ANKYRIN REPEAT FAMILY PROTEIN"/>
    <property type="match status" value="1"/>
</dbReference>
<dbReference type="PANTHER" id="PTHR46224:SF64">
    <property type="entry name" value="IQ MOTIF AND ANKYRIN REPEAT DOMAIN-CONTAINING PROTEIN 1"/>
    <property type="match status" value="1"/>
</dbReference>
<comment type="caution">
    <text evidence="2">The sequence shown here is derived from an EMBL/GenBank/DDBJ whole genome shotgun (WGS) entry which is preliminary data.</text>
</comment>
<feature type="repeat" description="ANK" evidence="1">
    <location>
        <begin position="373"/>
        <end position="402"/>
    </location>
</feature>
<protein>
    <recommendedName>
        <fullName evidence="4">Ankyrin</fullName>
    </recommendedName>
</protein>
<dbReference type="Gene3D" id="1.25.40.20">
    <property type="entry name" value="Ankyrin repeat-containing domain"/>
    <property type="match status" value="1"/>
</dbReference>
<reference evidence="2" key="2">
    <citation type="journal article" date="2023" name="IMA Fungus">
        <title>Comparative genomic study of the Penicillium genus elucidates a diverse pangenome and 15 lateral gene transfer events.</title>
        <authorList>
            <person name="Petersen C."/>
            <person name="Sorensen T."/>
            <person name="Nielsen M.R."/>
            <person name="Sondergaard T.E."/>
            <person name="Sorensen J.L."/>
            <person name="Fitzpatrick D.A."/>
            <person name="Frisvad J.C."/>
            <person name="Nielsen K.L."/>
        </authorList>
    </citation>
    <scope>NUCLEOTIDE SEQUENCE</scope>
    <source>
        <strain evidence="2">IBT 16125</strain>
    </source>
</reference>
<evidence type="ECO:0000313" key="2">
    <source>
        <dbReference type="EMBL" id="KAJ5461589.1"/>
    </source>
</evidence>
<dbReference type="Pfam" id="PF13637">
    <property type="entry name" value="Ank_4"/>
    <property type="match status" value="1"/>
</dbReference>
<dbReference type="InterPro" id="IPR002110">
    <property type="entry name" value="Ankyrin_rpt"/>
</dbReference>
<name>A0AAD6G6I8_9EURO</name>
<gene>
    <name evidence="2" type="ORF">N7458_003141</name>
</gene>
<dbReference type="InterPro" id="IPR036770">
    <property type="entry name" value="Ankyrin_rpt-contain_sf"/>
</dbReference>
<dbReference type="SUPFAM" id="SSF48403">
    <property type="entry name" value="Ankyrin repeat"/>
    <property type="match status" value="1"/>
</dbReference>
<dbReference type="PROSITE" id="PS50088">
    <property type="entry name" value="ANK_REPEAT"/>
    <property type="match status" value="1"/>
</dbReference>
<evidence type="ECO:0000313" key="3">
    <source>
        <dbReference type="Proteomes" id="UP001213681"/>
    </source>
</evidence>
<dbReference type="EMBL" id="JAPVEA010000002">
    <property type="protein sequence ID" value="KAJ5461589.1"/>
    <property type="molecule type" value="Genomic_DNA"/>
</dbReference>
<dbReference type="InterPro" id="IPR051616">
    <property type="entry name" value="Cul2-RING_E3_ligase_SR"/>
</dbReference>
<dbReference type="SMART" id="SM00248">
    <property type="entry name" value="ANK"/>
    <property type="match status" value="3"/>
</dbReference>
<evidence type="ECO:0008006" key="4">
    <source>
        <dbReference type="Google" id="ProtNLM"/>
    </source>
</evidence>
<accession>A0AAD6G6I8</accession>
<dbReference type="RefSeq" id="XP_056770631.1">
    <property type="nucleotide sequence ID" value="XM_056906524.1"/>
</dbReference>
<keyword evidence="1" id="KW-0040">ANK repeat</keyword>
<evidence type="ECO:0000256" key="1">
    <source>
        <dbReference type="PROSITE-ProRule" id="PRU00023"/>
    </source>
</evidence>